<evidence type="ECO:0000313" key="5">
    <source>
        <dbReference type="EMBL" id="MCP1108933.1"/>
    </source>
</evidence>
<dbReference type="PROSITE" id="PS50932">
    <property type="entry name" value="HTH_LACI_2"/>
    <property type="match status" value="1"/>
</dbReference>
<dbReference type="Proteomes" id="UP001523565">
    <property type="component" value="Unassembled WGS sequence"/>
</dbReference>
<name>A0ABT1EE17_9FIRM</name>
<dbReference type="InterPro" id="IPR010982">
    <property type="entry name" value="Lambda_DNA-bd_dom_sf"/>
</dbReference>
<dbReference type="PANTHER" id="PTHR30146:SF109">
    <property type="entry name" value="HTH-TYPE TRANSCRIPTIONAL REGULATOR GALS"/>
    <property type="match status" value="1"/>
</dbReference>
<evidence type="ECO:0000256" key="3">
    <source>
        <dbReference type="ARBA" id="ARBA00023163"/>
    </source>
</evidence>
<evidence type="ECO:0000259" key="4">
    <source>
        <dbReference type="PROSITE" id="PS50932"/>
    </source>
</evidence>
<dbReference type="Gene3D" id="1.10.260.40">
    <property type="entry name" value="lambda repressor-like DNA-binding domains"/>
    <property type="match status" value="1"/>
</dbReference>
<dbReference type="InterPro" id="IPR046335">
    <property type="entry name" value="LacI/GalR-like_sensor"/>
</dbReference>
<organism evidence="5 6">
    <name type="scientific">Ohessyouella blattaphilus</name>
    <dbReference type="NCBI Taxonomy" id="2949333"/>
    <lineage>
        <taxon>Bacteria</taxon>
        <taxon>Bacillati</taxon>
        <taxon>Bacillota</taxon>
        <taxon>Clostridia</taxon>
        <taxon>Lachnospirales</taxon>
        <taxon>Lachnospiraceae</taxon>
        <taxon>Ohessyouella</taxon>
    </lineage>
</organism>
<dbReference type="GO" id="GO:0003677">
    <property type="term" value="F:DNA binding"/>
    <property type="evidence" value="ECO:0007669"/>
    <property type="project" value="UniProtKB-KW"/>
</dbReference>
<dbReference type="SUPFAM" id="SSF47413">
    <property type="entry name" value="lambda repressor-like DNA-binding domains"/>
    <property type="match status" value="1"/>
</dbReference>
<keyword evidence="1" id="KW-0805">Transcription regulation</keyword>
<evidence type="ECO:0000256" key="2">
    <source>
        <dbReference type="ARBA" id="ARBA00023125"/>
    </source>
</evidence>
<evidence type="ECO:0000256" key="1">
    <source>
        <dbReference type="ARBA" id="ARBA00023015"/>
    </source>
</evidence>
<comment type="caution">
    <text evidence="5">The sequence shown here is derived from an EMBL/GenBank/DDBJ whole genome shotgun (WGS) entry which is preliminary data.</text>
</comment>
<dbReference type="PANTHER" id="PTHR30146">
    <property type="entry name" value="LACI-RELATED TRANSCRIPTIONAL REPRESSOR"/>
    <property type="match status" value="1"/>
</dbReference>
<dbReference type="Pfam" id="PF00356">
    <property type="entry name" value="LacI"/>
    <property type="match status" value="1"/>
</dbReference>
<dbReference type="InterPro" id="IPR028082">
    <property type="entry name" value="Peripla_BP_I"/>
</dbReference>
<accession>A0ABT1EE17</accession>
<sequence length="341" mass="38424">MTNKELAKMLNISQATLSMVLNNKPGISENTRKKVLAGVESLGYGNMIKKDDKPVDLKNICFIIYKRHGEILNQHPFFLLLIEGIESYARKHGYNLLFRTIDRSQDLTQQINELNQLPIEGAIIFATEMFTDDILPFQSLAIPYVVLDNDWPNLNLDSVDINQQMGTFQAIKYLVDKGHTNIGYLKSVTKINSFSARHRGFEEALNSFDLKLNPKYIYSVRYTEDGSYIDSLAFLTKKAPLPTAFVTDDDTIASGFIKACKEVGLSVPEDISIVGFNDRPLCEIVSPSLTTIHVPKHSYGANAFHLLQLKIQSEEDFLRSNLSSKIRIGTRLVERESVAAK</sequence>
<keyword evidence="6" id="KW-1185">Reference proteome</keyword>
<dbReference type="SUPFAM" id="SSF53822">
    <property type="entry name" value="Periplasmic binding protein-like I"/>
    <property type="match status" value="1"/>
</dbReference>
<dbReference type="CDD" id="cd01392">
    <property type="entry name" value="HTH_LacI"/>
    <property type="match status" value="1"/>
</dbReference>
<dbReference type="EMBL" id="JAMZFV010000001">
    <property type="protein sequence ID" value="MCP1108933.1"/>
    <property type="molecule type" value="Genomic_DNA"/>
</dbReference>
<feature type="domain" description="HTH lacI-type" evidence="4">
    <location>
        <begin position="1"/>
        <end position="44"/>
    </location>
</feature>
<reference evidence="5 6" key="1">
    <citation type="journal article" date="2022" name="Genome Biol. Evol.">
        <title>Host diet, physiology and behaviors set the stage for Lachnospiraceae cladogenesis.</title>
        <authorList>
            <person name="Vera-Ponce De Leon A."/>
            <person name="Schneider M."/>
            <person name="Jahnes B.C."/>
            <person name="Sadowski V."/>
            <person name="Camuy-Velez L.A."/>
            <person name="Duan J."/>
            <person name="Sabree Z.L."/>
        </authorList>
    </citation>
    <scope>NUCLEOTIDE SEQUENCE [LARGE SCALE GENOMIC DNA]</scope>
    <source>
        <strain evidence="5 6">PAL227</strain>
    </source>
</reference>
<evidence type="ECO:0000313" key="6">
    <source>
        <dbReference type="Proteomes" id="UP001523565"/>
    </source>
</evidence>
<keyword evidence="2 5" id="KW-0238">DNA-binding</keyword>
<dbReference type="Pfam" id="PF13377">
    <property type="entry name" value="Peripla_BP_3"/>
    <property type="match status" value="1"/>
</dbReference>
<protein>
    <submittedName>
        <fullName evidence="5">LacI family DNA-binding transcriptional regulator</fullName>
    </submittedName>
</protein>
<dbReference type="Gene3D" id="3.40.50.2300">
    <property type="match status" value="2"/>
</dbReference>
<keyword evidence="3" id="KW-0804">Transcription</keyword>
<dbReference type="RefSeq" id="WP_262067838.1">
    <property type="nucleotide sequence ID" value="NZ_JAMXOC010000001.1"/>
</dbReference>
<dbReference type="InterPro" id="IPR000843">
    <property type="entry name" value="HTH_LacI"/>
</dbReference>
<dbReference type="SMART" id="SM00354">
    <property type="entry name" value="HTH_LACI"/>
    <property type="match status" value="1"/>
</dbReference>
<proteinExistence type="predicted"/>
<gene>
    <name evidence="5" type="ORF">NK118_01545</name>
</gene>